<comment type="caution">
    <text evidence="7">The sequence shown here is derived from an EMBL/GenBank/DDBJ whole genome shotgun (WGS) entry which is preliminary data.</text>
</comment>
<evidence type="ECO:0000259" key="5">
    <source>
        <dbReference type="PROSITE" id="PS50835"/>
    </source>
</evidence>
<evidence type="ECO:0000313" key="7">
    <source>
        <dbReference type="EMBL" id="CAH2242797.1"/>
    </source>
</evidence>
<evidence type="ECO:0000256" key="1">
    <source>
        <dbReference type="ARBA" id="ARBA00004613"/>
    </source>
</evidence>
<dbReference type="EMBL" id="CAKXAJ010025691">
    <property type="protein sequence ID" value="CAH2242797.1"/>
    <property type="molecule type" value="Genomic_DNA"/>
</dbReference>
<evidence type="ECO:0000313" key="8">
    <source>
        <dbReference type="Proteomes" id="UP000838756"/>
    </source>
</evidence>
<evidence type="ECO:0000256" key="3">
    <source>
        <dbReference type="PROSITE-ProRule" id="PRU00446"/>
    </source>
</evidence>
<organism evidence="7 8">
    <name type="scientific">Pararge aegeria aegeria</name>
    <dbReference type="NCBI Taxonomy" id="348720"/>
    <lineage>
        <taxon>Eukaryota</taxon>
        <taxon>Metazoa</taxon>
        <taxon>Ecdysozoa</taxon>
        <taxon>Arthropoda</taxon>
        <taxon>Hexapoda</taxon>
        <taxon>Insecta</taxon>
        <taxon>Pterygota</taxon>
        <taxon>Neoptera</taxon>
        <taxon>Endopterygota</taxon>
        <taxon>Lepidoptera</taxon>
        <taxon>Glossata</taxon>
        <taxon>Ditrysia</taxon>
        <taxon>Papilionoidea</taxon>
        <taxon>Nymphalidae</taxon>
        <taxon>Satyrinae</taxon>
        <taxon>Satyrini</taxon>
        <taxon>Parargina</taxon>
        <taxon>Pararge</taxon>
    </lineage>
</organism>
<dbReference type="PANTHER" id="PTHR23192:SF85">
    <property type="entry name" value="GLIOMEDIN"/>
    <property type="match status" value="1"/>
</dbReference>
<sequence length="682" mass="74975">MESDVMKSVIDIKLEEKIEAYLRQVTGTSHRLKRDAMLKTSSVMQEDYTEGPHVEFFDPKIKSQLEMKDTNEMKRTGAKGAAPGGDTWVWLTSYSRVPYKVVQGFCKATQDYCPPGVRGPSGPAGPTGPKGERGDPGSPGTSGSPGLRGPVGPPGPKGERGFPGNPGLDGRDGVPGEPGLDGLSGRNGADGAPGKDGRDGIPGKDGSPGKNGKDGKDGRPGAQGPPGVRGSKGDRGPIGPKGQRGNDGKDGAPGKPGLSIYNYTKENQMFIPPTFALDNPRLIVREGDTMRIDCNPKAFPEAAIEWRRADGTPIIQGSWRDASVSGHVLNIPNVSRWHTGKYVCLANNGMQPPANQTTDVEVHYAGPNQQNQIQQPMEFGSPPPILTSYEELCKVQKCPSCPRCDRALLLISTMNSTAGYKLTRNLNCQLYAIGKPVYHRYKEELFGAWLRDSNASDSQKEKLWTTQENDVERLREYRSKASFKSDQVDEFHKLQKPFFGNGHIVYSGSFFYQANESGHPGDIIRYDLTQSRIKSVHLPHADGRLYAGQHNQVDFSADDNGLWAIYSMAESNNTAVAKLSFDPNKDDFNINHIWNISLNHKQVGEMFIVCGVLYALDSATERESKVTVAIDLYLSKPVEVSLQFTNPFRKTTQLGYDHNHKELYSWDRGNQLTYPVRYNEIP</sequence>
<evidence type="ECO:0000259" key="6">
    <source>
        <dbReference type="PROSITE" id="PS51132"/>
    </source>
</evidence>
<dbReference type="SMART" id="SM00409">
    <property type="entry name" value="IG"/>
    <property type="match status" value="1"/>
</dbReference>
<comment type="subcellular location">
    <subcellularLocation>
        <location evidence="1">Secreted</location>
    </subcellularLocation>
</comment>
<dbReference type="PROSITE" id="PS50835">
    <property type="entry name" value="IG_LIKE"/>
    <property type="match status" value="1"/>
</dbReference>
<dbReference type="AlphaFoldDB" id="A0A8S4RY29"/>
<evidence type="ECO:0000256" key="4">
    <source>
        <dbReference type="SAM" id="MobiDB-lite"/>
    </source>
</evidence>
<dbReference type="GO" id="GO:0007165">
    <property type="term" value="P:signal transduction"/>
    <property type="evidence" value="ECO:0007669"/>
    <property type="project" value="TreeGrafter"/>
</dbReference>
<keyword evidence="8" id="KW-1185">Reference proteome</keyword>
<dbReference type="SMART" id="SM00284">
    <property type="entry name" value="OLF"/>
    <property type="match status" value="1"/>
</dbReference>
<dbReference type="PANTHER" id="PTHR23192">
    <property type="entry name" value="OLFACTOMEDIN-RELATED"/>
    <property type="match status" value="1"/>
</dbReference>
<dbReference type="Pfam" id="PF13927">
    <property type="entry name" value="Ig_3"/>
    <property type="match status" value="1"/>
</dbReference>
<dbReference type="InterPro" id="IPR003598">
    <property type="entry name" value="Ig_sub2"/>
</dbReference>
<accession>A0A8S4RY29</accession>
<dbReference type="Pfam" id="PF01391">
    <property type="entry name" value="Collagen"/>
    <property type="match status" value="2"/>
</dbReference>
<feature type="compositionally biased region" description="Low complexity" evidence="4">
    <location>
        <begin position="136"/>
        <end position="150"/>
    </location>
</feature>
<protein>
    <submittedName>
        <fullName evidence="7">Jg25117 protein</fullName>
    </submittedName>
</protein>
<dbReference type="InterPro" id="IPR008160">
    <property type="entry name" value="Collagen"/>
</dbReference>
<feature type="region of interest" description="Disordered" evidence="4">
    <location>
        <begin position="113"/>
        <end position="260"/>
    </location>
</feature>
<proteinExistence type="predicted"/>
<feature type="domain" description="Olfactomedin-like" evidence="6">
    <location>
        <begin position="427"/>
        <end position="680"/>
    </location>
</feature>
<evidence type="ECO:0000256" key="2">
    <source>
        <dbReference type="ARBA" id="ARBA00022525"/>
    </source>
</evidence>
<dbReference type="InterPro" id="IPR036179">
    <property type="entry name" value="Ig-like_dom_sf"/>
</dbReference>
<keyword evidence="3" id="KW-1015">Disulfide bond</keyword>
<dbReference type="Gene3D" id="2.60.40.10">
    <property type="entry name" value="Immunoglobulins"/>
    <property type="match status" value="1"/>
</dbReference>
<dbReference type="Pfam" id="PF02191">
    <property type="entry name" value="OLF"/>
    <property type="match status" value="1"/>
</dbReference>
<feature type="domain" description="Ig-like" evidence="5">
    <location>
        <begin position="273"/>
        <end position="361"/>
    </location>
</feature>
<reference evidence="7" key="1">
    <citation type="submission" date="2022-03" db="EMBL/GenBank/DDBJ databases">
        <authorList>
            <person name="Lindestad O."/>
        </authorList>
    </citation>
    <scope>NUCLEOTIDE SEQUENCE</scope>
</reference>
<dbReference type="InterPro" id="IPR013783">
    <property type="entry name" value="Ig-like_fold"/>
</dbReference>
<dbReference type="SMART" id="SM00408">
    <property type="entry name" value="IGc2"/>
    <property type="match status" value="1"/>
</dbReference>
<dbReference type="InterPro" id="IPR003599">
    <property type="entry name" value="Ig_sub"/>
</dbReference>
<feature type="disulfide bond" evidence="3">
    <location>
        <begin position="428"/>
        <end position="610"/>
    </location>
</feature>
<dbReference type="InterPro" id="IPR050605">
    <property type="entry name" value="Olfactomedin-like_domain"/>
</dbReference>
<dbReference type="SUPFAM" id="SSF48726">
    <property type="entry name" value="Immunoglobulin"/>
    <property type="match status" value="1"/>
</dbReference>
<gene>
    <name evidence="7" type="primary">jg25117</name>
    <name evidence="7" type="ORF">PAEG_LOCUS19029</name>
</gene>
<keyword evidence="2" id="KW-0964">Secreted</keyword>
<feature type="compositionally biased region" description="Basic and acidic residues" evidence="4">
    <location>
        <begin position="193"/>
        <end position="202"/>
    </location>
</feature>
<dbReference type="GO" id="GO:0005615">
    <property type="term" value="C:extracellular space"/>
    <property type="evidence" value="ECO:0007669"/>
    <property type="project" value="TreeGrafter"/>
</dbReference>
<dbReference type="PROSITE" id="PS51132">
    <property type="entry name" value="OLF"/>
    <property type="match status" value="1"/>
</dbReference>
<dbReference type="Proteomes" id="UP000838756">
    <property type="component" value="Unassembled WGS sequence"/>
</dbReference>
<dbReference type="InterPro" id="IPR003112">
    <property type="entry name" value="Olfac-like_dom"/>
</dbReference>
<dbReference type="OrthoDB" id="8626508at2759"/>
<name>A0A8S4RY29_9NEOP</name>
<dbReference type="InterPro" id="IPR007110">
    <property type="entry name" value="Ig-like_dom"/>
</dbReference>